<comment type="similarity">
    <text evidence="1">Belongs to the IUNH family.</text>
</comment>
<feature type="domain" description="Inosine/uridine-preferring nucleoside hydrolase" evidence="3">
    <location>
        <begin position="10"/>
        <end position="84"/>
    </location>
</feature>
<name>A0ABQ9GBP4_9NEOP</name>
<keyword evidence="2" id="KW-0472">Membrane</keyword>
<feature type="transmembrane region" description="Helical" evidence="2">
    <location>
        <begin position="653"/>
        <end position="671"/>
    </location>
</feature>
<proteinExistence type="inferred from homology"/>
<keyword evidence="2" id="KW-0812">Transmembrane</keyword>
<evidence type="ECO:0000256" key="2">
    <source>
        <dbReference type="SAM" id="Phobius"/>
    </source>
</evidence>
<dbReference type="EMBL" id="JARBHB010000014">
    <property type="protein sequence ID" value="KAJ8868843.1"/>
    <property type="molecule type" value="Genomic_DNA"/>
</dbReference>
<protein>
    <recommendedName>
        <fullName evidence="3">Inosine/uridine-preferring nucleoside hydrolase domain-containing protein</fullName>
    </recommendedName>
</protein>
<keyword evidence="5" id="KW-1185">Reference proteome</keyword>
<evidence type="ECO:0000313" key="4">
    <source>
        <dbReference type="EMBL" id="KAJ8868843.1"/>
    </source>
</evidence>
<dbReference type="Pfam" id="PF01156">
    <property type="entry name" value="IU_nuc_hydro"/>
    <property type="match status" value="2"/>
</dbReference>
<dbReference type="PANTHER" id="PTHR46190:SF1">
    <property type="entry name" value="SI:CH211-201H21.5"/>
    <property type="match status" value="1"/>
</dbReference>
<feature type="domain" description="Inosine/uridine-preferring nucleoside hydrolase" evidence="3">
    <location>
        <begin position="357"/>
        <end position="418"/>
    </location>
</feature>
<dbReference type="SUPFAM" id="SSF53590">
    <property type="entry name" value="Nucleoside hydrolase"/>
    <property type="match status" value="2"/>
</dbReference>
<evidence type="ECO:0000259" key="3">
    <source>
        <dbReference type="Pfam" id="PF01156"/>
    </source>
</evidence>
<dbReference type="InterPro" id="IPR036452">
    <property type="entry name" value="Ribo_hydro-like"/>
</dbReference>
<organism evidence="4 5">
    <name type="scientific">Dryococelus australis</name>
    <dbReference type="NCBI Taxonomy" id="614101"/>
    <lineage>
        <taxon>Eukaryota</taxon>
        <taxon>Metazoa</taxon>
        <taxon>Ecdysozoa</taxon>
        <taxon>Arthropoda</taxon>
        <taxon>Hexapoda</taxon>
        <taxon>Insecta</taxon>
        <taxon>Pterygota</taxon>
        <taxon>Neoptera</taxon>
        <taxon>Polyneoptera</taxon>
        <taxon>Phasmatodea</taxon>
        <taxon>Verophasmatodea</taxon>
        <taxon>Anareolatae</taxon>
        <taxon>Phasmatidae</taxon>
        <taxon>Eurycanthinae</taxon>
        <taxon>Dryococelus</taxon>
    </lineage>
</organism>
<reference evidence="4 5" key="1">
    <citation type="submission" date="2023-02" db="EMBL/GenBank/DDBJ databases">
        <title>LHISI_Scaffold_Assembly.</title>
        <authorList>
            <person name="Stuart O.P."/>
            <person name="Cleave R."/>
            <person name="Magrath M.J.L."/>
            <person name="Mikheyev A.S."/>
        </authorList>
    </citation>
    <scope>NUCLEOTIDE SEQUENCE [LARGE SCALE GENOMIC DNA]</scope>
    <source>
        <strain evidence="4">Daus_M_001</strain>
        <tissue evidence="4">Leg muscle</tissue>
    </source>
</reference>
<evidence type="ECO:0000313" key="5">
    <source>
        <dbReference type="Proteomes" id="UP001159363"/>
    </source>
</evidence>
<dbReference type="Gene3D" id="3.90.245.10">
    <property type="entry name" value="Ribonucleoside hydrolase-like"/>
    <property type="match status" value="2"/>
</dbReference>
<keyword evidence="2" id="KW-1133">Transmembrane helix</keyword>
<evidence type="ECO:0000256" key="1">
    <source>
        <dbReference type="ARBA" id="ARBA00009176"/>
    </source>
</evidence>
<comment type="caution">
    <text evidence="4">The sequence shown here is derived from an EMBL/GenBank/DDBJ whole genome shotgun (WGS) entry which is preliminary data.</text>
</comment>
<feature type="transmembrane region" description="Helical" evidence="2">
    <location>
        <begin position="678"/>
        <end position="696"/>
    </location>
</feature>
<accession>A0ABQ9GBP4</accession>
<sequence length="775" mass="85253">MSVRGALRLVVDVDVGSDDAMALMMCAAAERRGAARLLAVTCVHGNTNLDNVCVNTLKTLHTIGRLDVSAIPSFTTASLPLSSSLVHSFFPSSYPRSPSPYPRSPSPSSMPCSLSHLPGTIPLFLLPYLPPSLFFLGAFFLSLFPTSLPLSLLPILAPPLPSSYPRSLSFLHAMLPLPPPWHNSSLLPYLTPSLHSPLPRSPPPSSVPHSLSSIHAMLPLPPSWHNSSLPSSLPHSLPLVFLKIRRALLRYKGVFVDVCIGLYLRRGRLCHSLGDVQWKVPTHTLLCSLHCIGVNRATCMVLTGAEEQRGEQQHLCPHLTRHSPVLTHSFCFIFLMAWCNCGVVSSPADDFDVRYGSQIPVYRGAGESLVDTFCRAEDIHGGDGFGDFVYDDPPDVEANLQKEHAVTFLTRTVRENPGGIHGPNRRQWLPNLSLPRCMSPCMISFPCRRKGLALRRNKIPPYPPGFHLYIFVDCCGLRRRIAKDWCGLVSTMNNPQVPWKVSGSTGRSVGPTMRFSLVSDHRVGLVLVVVDSVCWRRSGEIPTLDDRLGGERQTAPLVPWKGTRGMDRTPARSHAWFLRNLCGRVSEDVRTFQAWTLGLATGRINLGLLALRGRDSSSPSIGRPKRGKTWIGVHWCALEWIGVWNSVDWDMEWCGLLCWLACGVVWIAVLIGMRIGVLIVMLAAICILLTTNPFVFSSTLEGPLWLSGLTVRLPPRRTGFNTGRAGRMTLVGGFSIPPPLHLHSGSAPYSPRFTLVGSQALDVQSRPNLFAHIHA</sequence>
<dbReference type="Proteomes" id="UP001159363">
    <property type="component" value="Chromosome 13"/>
</dbReference>
<dbReference type="InterPro" id="IPR052775">
    <property type="entry name" value="IUN_hydrolase"/>
</dbReference>
<dbReference type="InterPro" id="IPR001910">
    <property type="entry name" value="Inosine/uridine_hydrolase_dom"/>
</dbReference>
<dbReference type="PANTHER" id="PTHR46190">
    <property type="entry name" value="SI:CH211-201H21.5-RELATED"/>
    <property type="match status" value="1"/>
</dbReference>
<gene>
    <name evidence="4" type="ORF">PR048_030384</name>
</gene>